<dbReference type="Proteomes" id="UP000017127">
    <property type="component" value="Unassembled WGS sequence"/>
</dbReference>
<dbReference type="EMBL" id="AUZM01000049">
    <property type="protein sequence ID" value="ERT05775.1"/>
    <property type="molecule type" value="Genomic_DNA"/>
</dbReference>
<gene>
    <name evidence="1" type="ORF">M595_4279</name>
</gene>
<accession>U7QFB3</accession>
<reference evidence="1 2" key="1">
    <citation type="journal article" date="2013" name="Front. Microbiol.">
        <title>Comparative genomic analyses of the cyanobacterium, Lyngbya aestuarii BL J, a powerful hydrogen producer.</title>
        <authorList>
            <person name="Kothari A."/>
            <person name="Vaughn M."/>
            <person name="Garcia-Pichel F."/>
        </authorList>
    </citation>
    <scope>NUCLEOTIDE SEQUENCE [LARGE SCALE GENOMIC DNA]</scope>
    <source>
        <strain evidence="1 2">BL J</strain>
    </source>
</reference>
<sequence length="45" mass="4864">MGGESEGRLVEKPLRATLESLRVVVSPFPALSPLPGLEFGNWGRL</sequence>
<dbReference type="AlphaFoldDB" id="U7QFB3"/>
<keyword evidence="2" id="KW-1185">Reference proteome</keyword>
<name>U7QFB3_9CYAN</name>
<protein>
    <submittedName>
        <fullName evidence="1">Uncharacterized protein</fullName>
    </submittedName>
</protein>
<proteinExistence type="predicted"/>
<comment type="caution">
    <text evidence="1">The sequence shown here is derived from an EMBL/GenBank/DDBJ whole genome shotgun (WGS) entry which is preliminary data.</text>
</comment>
<evidence type="ECO:0000313" key="2">
    <source>
        <dbReference type="Proteomes" id="UP000017127"/>
    </source>
</evidence>
<organism evidence="1 2">
    <name type="scientific">Lyngbya aestuarii BL J</name>
    <dbReference type="NCBI Taxonomy" id="1348334"/>
    <lineage>
        <taxon>Bacteria</taxon>
        <taxon>Bacillati</taxon>
        <taxon>Cyanobacteriota</taxon>
        <taxon>Cyanophyceae</taxon>
        <taxon>Oscillatoriophycideae</taxon>
        <taxon>Oscillatoriales</taxon>
        <taxon>Microcoleaceae</taxon>
        <taxon>Lyngbya</taxon>
    </lineage>
</organism>
<evidence type="ECO:0000313" key="1">
    <source>
        <dbReference type="EMBL" id="ERT05775.1"/>
    </source>
</evidence>